<keyword evidence="2" id="KW-1185">Reference proteome</keyword>
<protein>
    <submittedName>
        <fullName evidence="1">Uncharacterized protein</fullName>
    </submittedName>
</protein>
<gene>
    <name evidence="1" type="ORF">SAMN04515672_2426</name>
</gene>
<proteinExistence type="predicted"/>
<dbReference type="RefSeq" id="WP_175529285.1">
    <property type="nucleotide sequence ID" value="NZ_FNFE01000003.1"/>
</dbReference>
<evidence type="ECO:0000313" key="1">
    <source>
        <dbReference type="EMBL" id="SDK17585.1"/>
    </source>
</evidence>
<name>A0A1G8ZTA0_9EURY</name>
<sequence>MRAREWAIAGSFRVPADYDIPDLPSWRVRRNKCGGLAFADGDEEPFIAADRPVTVRR</sequence>
<dbReference type="OrthoDB" id="228552at2157"/>
<dbReference type="Proteomes" id="UP000198882">
    <property type="component" value="Unassembled WGS sequence"/>
</dbReference>
<dbReference type="AlphaFoldDB" id="A0A1G8ZTA0"/>
<evidence type="ECO:0000313" key="2">
    <source>
        <dbReference type="Proteomes" id="UP000198882"/>
    </source>
</evidence>
<accession>A0A1G8ZTA0</accession>
<dbReference type="STRING" id="1095776.SAMN04515672_2426"/>
<dbReference type="EMBL" id="FNFE01000003">
    <property type="protein sequence ID" value="SDK17585.1"/>
    <property type="molecule type" value="Genomic_DNA"/>
</dbReference>
<reference evidence="2" key="1">
    <citation type="submission" date="2016-10" db="EMBL/GenBank/DDBJ databases">
        <authorList>
            <person name="Varghese N."/>
            <person name="Submissions S."/>
        </authorList>
    </citation>
    <scope>NUCLEOTIDE SEQUENCE [LARGE SCALE GENOMIC DNA]</scope>
    <source>
        <strain evidence="2">B4,CECT 8067,JCM 17497</strain>
    </source>
</reference>
<organism evidence="1 2">
    <name type="scientific">Natronorubrum texcoconense</name>
    <dbReference type="NCBI Taxonomy" id="1095776"/>
    <lineage>
        <taxon>Archaea</taxon>
        <taxon>Methanobacteriati</taxon>
        <taxon>Methanobacteriota</taxon>
        <taxon>Stenosarchaea group</taxon>
        <taxon>Halobacteria</taxon>
        <taxon>Halobacteriales</taxon>
        <taxon>Natrialbaceae</taxon>
        <taxon>Natronorubrum</taxon>
    </lineage>
</organism>